<dbReference type="RefSeq" id="WP_163285552.1">
    <property type="nucleotide sequence ID" value="NZ_JAAGVY010000021.1"/>
</dbReference>
<proteinExistence type="predicted"/>
<keyword evidence="2" id="KW-1185">Reference proteome</keyword>
<evidence type="ECO:0000313" key="1">
    <source>
        <dbReference type="EMBL" id="NEN24157.1"/>
    </source>
</evidence>
<sequence length="1929" mass="213703">MIKKYLNGFKVDSFAWSPNAILAIFEEMIDIQMSTLLETIHQRDSIKIQTSDLEFLVDIVNQEYSWYGTANEITYGVGTTLNSLAATMQNQNVSVSQFITDFNINTIDLPTGFTYEDALEFQSLNADFELNMDLEDFIGEINQEYSLSITYSTSTTYEGIANDLLINNVSEVMLIRDFVLKDITDLDEVFDLLQEVLSQSSIIKDLPTSLKTLLLPFFSTSINNLNLALFFPRTWLKPVDEGTLEVIEDEAVKSKLTYDVGSLLIDTESGFEFKDADNFNLTLSQIGDTGLLINIQGLKLDFRTDRNIPEADADGRPNTFQGVFAAKTSITLPAKWFNNVDNTTLQVAGYNLLIGTGGVSGTIGIETVNGTPSTGDDYLNLKIGNWTVGFNHFAITFKQNVITDSSIAGRLTIPKLKSADTSDGDDTAYVFINGHLNEAGDFNLTGSKPDGFTFHILDFITINILTVELGRQNDTSTSLGTGFYIGTSAEIWFDNPTMQKILGDQKIVVPKLRIYDSGRFEIVGGSSTIPSNITLNLGPVEVSVTGIHFGSHQQNGRKYNYWGFDGAISLDPLGIDARGEGIKYYYTVDNEELAGEGEDPLPYADSFLRIQTIEIDLVIPGSANPDNAKAIIHGMLSIPEPGESAEYVGEVSLKVPDSKLAAGVAMRLQPRYPAFLIEAYLELPKPIPLGPLGVYGFSGLLGYRYVAEKEAVGLAPDTNSWYDYYTYPERGVNLPKFSRPEHTSAYTSPFSFGAGALLATSFDDGWAVSARVMMMLSVPSLFIVEGRAAILSKRIGFDSNSEPPFYAFMAWGGGSIEMGLGADLNIPKSGSHTGDILKMYAQVEARFFLENQAPWYVNFGTQENPVSAEILTLFTAPTYLMIAAKGIKGGARAEFNLDKKYGIAKVKVKAYFEIGGFVSFEKPQIGGYIKAGGVIEVDVWFIGFSIAIDALFSVEVPEPFKIYAQVYVEVCAKVLFVKKCVDFTVELKWEKNDILNQEPIAPLPHVTVGNQIDRTDEAVKGVHMLTNETFPIQKFPVLENSDGTWTPDPAGIDKIIPLDTYIDIKSAKGLLPYEVMSKIGGFTAPPEDYKDLIPPDQVVQGMTIRQIKHEYAISDIELKAWNGTSWVVYHPFEAVVKADTPSELITLRAEVAGLRIGYWQLSGKQYNTIRLLATNPFSYTESGEPGWFIPEQYGITPSTLFCEGTALVPVCCNVLNQTLGKTYYPPTQMNGNLINGAYFTLEVGNIGYVTVNLDGSQNVVEADNNMVVTYKMNPFGFAKSLKFENGNNLVIYLPEISAEVKLKLTTTANFVKIRYYKSGLTENPPQDFILLAEETYTQTELNQEIQYQNEVAGVAKIVIDPDYIDLDAINAVTAQIADLLGSSYGNYSGEVAGLSAQDQLAYDGLIAQLDELLGDGCGSRKRGGESRGGDPGIECFTALHELCWLGVEAFEYNETIPGQDAINQDSLDMQAAIQKVVQPIWRPNTTYYIRFRLRDRVDNGAMQKTYDYYYGFKTVGPLGHYHLNAEVDCPLDHPLASFRRYIDYRRSYPNADGDLLMSKPVFYANRQCKINLFFTKPLTYNMVNKWHEYHDLPDLEGALHIAIKDPVSEVTIPYPLPIEVDESIPVPADDSGWINDDDPLIPLNIAALNNQILQGNTDPDVQCTLAIGDPLVPYSQSYQVILTNLKPQKLYTALFYNAFDNDATNSLEASESEQVHQYPFQTSRYGNFREQVESYMLKELNNQGNIVNERNAVFKMTIPLSVAAVDSAFSLFPFQTADAGAKALSLKYQDPFDRVVEGLFGIVPINPPETTEFNVIVNTVSNKTVAILIKNPEPFNNPKMPVDYVLNTITVRNAADEIDVNYIGLYSKDYAQVLLMHTSKVISAASLNFMFQYKAWNGNGYAVDIIGNDAVNQDGELLNQVKVVDLVIN</sequence>
<comment type="caution">
    <text evidence="1">The sequence shown here is derived from an EMBL/GenBank/DDBJ whole genome shotgun (WGS) entry which is preliminary data.</text>
</comment>
<reference evidence="1 2" key="1">
    <citation type="submission" date="2020-02" db="EMBL/GenBank/DDBJ databases">
        <title>Out from the shadows clarifying the taxonomy of the family Cryomorphaceae and related taxa by utilizing the GTDB taxonomic framework.</title>
        <authorList>
            <person name="Bowman J.P."/>
        </authorList>
    </citation>
    <scope>NUCLEOTIDE SEQUENCE [LARGE SCALE GENOMIC DNA]</scope>
    <source>
        <strain evidence="1 2">QSSC 1-22</strain>
    </source>
</reference>
<name>A0A7K3WR55_9FLAO</name>
<accession>A0A7K3WR55</accession>
<evidence type="ECO:0000313" key="2">
    <source>
        <dbReference type="Proteomes" id="UP000486602"/>
    </source>
</evidence>
<organism evidence="1 2">
    <name type="scientific">Cryomorpha ignava</name>
    <dbReference type="NCBI Taxonomy" id="101383"/>
    <lineage>
        <taxon>Bacteria</taxon>
        <taxon>Pseudomonadati</taxon>
        <taxon>Bacteroidota</taxon>
        <taxon>Flavobacteriia</taxon>
        <taxon>Flavobacteriales</taxon>
        <taxon>Cryomorphaceae</taxon>
        <taxon>Cryomorpha</taxon>
    </lineage>
</organism>
<gene>
    <name evidence="1" type="ORF">G3O08_11655</name>
</gene>
<dbReference type="Proteomes" id="UP000486602">
    <property type="component" value="Unassembled WGS sequence"/>
</dbReference>
<protein>
    <submittedName>
        <fullName evidence="1">Uncharacterized protein</fullName>
    </submittedName>
</protein>
<dbReference type="EMBL" id="JAAGVY010000021">
    <property type="protein sequence ID" value="NEN24157.1"/>
    <property type="molecule type" value="Genomic_DNA"/>
</dbReference>